<comment type="caution">
    <text evidence="5">The sequence shown here is derived from an EMBL/GenBank/DDBJ whole genome shotgun (WGS) entry which is preliminary data.</text>
</comment>
<evidence type="ECO:0000259" key="4">
    <source>
        <dbReference type="Pfam" id="PF16113"/>
    </source>
</evidence>
<dbReference type="SUPFAM" id="SSF52096">
    <property type="entry name" value="ClpP/crotonase"/>
    <property type="match status" value="1"/>
</dbReference>
<feature type="domain" description="Enoyl-CoA hydratase/isomerase" evidence="4">
    <location>
        <begin position="285"/>
        <end position="422"/>
    </location>
</feature>
<reference evidence="5" key="1">
    <citation type="submission" date="2023-10" db="EMBL/GenBank/DDBJ databases">
        <authorList>
            <person name="Chen Y."/>
            <person name="Shah S."/>
            <person name="Dougan E. K."/>
            <person name="Thang M."/>
            <person name="Chan C."/>
        </authorList>
    </citation>
    <scope>NUCLEOTIDE SEQUENCE [LARGE SCALE GENOMIC DNA]</scope>
</reference>
<dbReference type="CDD" id="cd06558">
    <property type="entry name" value="crotonase-like"/>
    <property type="match status" value="1"/>
</dbReference>
<sequence>MDDPALRAPVLERSNVGMGMLVLNRPKGLDLPTINQLYTRLRNLEVNSLKRFVGLAAAEPGPFCVGLDPAELLLASTSAMRRGRLPRFSRALLWHSQELAHLVADFRKPLVCHISGLASDGGAALGCLASHSGAHADAEVSVDACFAGLVPSGGMTHVLARLLWSLGEFLALTGWPVRGADLVYGGLVRHWQSPEALPFLELTAEKQLEVSEADARALLDEHSLPLPEGISEADAMALQDEHSLPLPEGMDSVQQALAYRAFSLRPPWDQSPLLRETLLCSGVLPLVHRAFSKGGVNEILQELKKMRSDSSALARDFAKECLDRMSRASPLALHATLHLIRTARQKLQQEVVAPGAAVLGARGVEGSLTAALRLELRAQQRLLNTEDAARGLHARCLGREVRAGEWSRPSIDSVIREDVEHIVDREPVASEGETADFAVMPRAEFSLSTHPRLRRYHPDYNEETGLDHDPQWMAAEQRRWSPDLFAEERLAAMRELLGREDPARCGLSRWTRVEGPAP</sequence>
<keyword evidence="6" id="KW-1185">Reference proteome</keyword>
<dbReference type="InterPro" id="IPR045004">
    <property type="entry name" value="ECH_dom"/>
</dbReference>
<dbReference type="EMBL" id="CAUYUJ010014510">
    <property type="protein sequence ID" value="CAK0842169.1"/>
    <property type="molecule type" value="Genomic_DNA"/>
</dbReference>
<feature type="domain" description="Enoyl-CoA hydratase/isomerase" evidence="4">
    <location>
        <begin position="19"/>
        <end position="223"/>
    </location>
</feature>
<name>A0ABN9TAB3_9DINO</name>
<dbReference type="InterPro" id="IPR029045">
    <property type="entry name" value="ClpP/crotonase-like_dom_sf"/>
</dbReference>
<dbReference type="Pfam" id="PF16113">
    <property type="entry name" value="ECH_2"/>
    <property type="match status" value="2"/>
</dbReference>
<dbReference type="PANTHER" id="PTHR43176:SF3">
    <property type="entry name" value="3-HYDROXYISOBUTYRYL-COA HYDROLASE, MITOCHONDRIAL"/>
    <property type="match status" value="1"/>
</dbReference>
<gene>
    <name evidence="5" type="ORF">PCOR1329_LOCUS37165</name>
</gene>
<dbReference type="Gene3D" id="3.90.226.10">
    <property type="entry name" value="2-enoyl-CoA Hydratase, Chain A, domain 1"/>
    <property type="match status" value="1"/>
</dbReference>
<protein>
    <recommendedName>
        <fullName evidence="2">3-hydroxyisobutyryl-CoA hydrolase</fullName>
        <ecNumber evidence="2">3.1.2.4</ecNumber>
    </recommendedName>
</protein>
<proteinExistence type="predicted"/>
<accession>A0ABN9TAB3</accession>
<evidence type="ECO:0000313" key="6">
    <source>
        <dbReference type="Proteomes" id="UP001189429"/>
    </source>
</evidence>
<dbReference type="InterPro" id="IPR032259">
    <property type="entry name" value="HIBYL-CoA-H"/>
</dbReference>
<keyword evidence="3" id="KW-0378">Hydrolase</keyword>
<evidence type="ECO:0000256" key="1">
    <source>
        <dbReference type="ARBA" id="ARBA00001709"/>
    </source>
</evidence>
<dbReference type="EC" id="3.1.2.4" evidence="2"/>
<evidence type="ECO:0000256" key="3">
    <source>
        <dbReference type="ARBA" id="ARBA00022801"/>
    </source>
</evidence>
<evidence type="ECO:0000256" key="2">
    <source>
        <dbReference type="ARBA" id="ARBA00011915"/>
    </source>
</evidence>
<evidence type="ECO:0000313" key="5">
    <source>
        <dbReference type="EMBL" id="CAK0842169.1"/>
    </source>
</evidence>
<dbReference type="Proteomes" id="UP001189429">
    <property type="component" value="Unassembled WGS sequence"/>
</dbReference>
<dbReference type="PANTHER" id="PTHR43176">
    <property type="entry name" value="3-HYDROXYISOBUTYRYL-COA HYDROLASE-RELATED"/>
    <property type="match status" value="1"/>
</dbReference>
<comment type="catalytic activity">
    <reaction evidence="1">
        <text>3-hydroxy-2-methylpropanoyl-CoA + H2O = 3-hydroxy-2-methylpropanoate + CoA + H(+)</text>
        <dbReference type="Rhea" id="RHEA:20888"/>
        <dbReference type="ChEBI" id="CHEBI:11805"/>
        <dbReference type="ChEBI" id="CHEBI:15377"/>
        <dbReference type="ChEBI" id="CHEBI:15378"/>
        <dbReference type="ChEBI" id="CHEBI:57287"/>
        <dbReference type="ChEBI" id="CHEBI:57340"/>
        <dbReference type="EC" id="3.1.2.4"/>
    </reaction>
</comment>
<organism evidence="5 6">
    <name type="scientific">Prorocentrum cordatum</name>
    <dbReference type="NCBI Taxonomy" id="2364126"/>
    <lineage>
        <taxon>Eukaryota</taxon>
        <taxon>Sar</taxon>
        <taxon>Alveolata</taxon>
        <taxon>Dinophyceae</taxon>
        <taxon>Prorocentrales</taxon>
        <taxon>Prorocentraceae</taxon>
        <taxon>Prorocentrum</taxon>
    </lineage>
</organism>